<dbReference type="Pfam" id="PF00646">
    <property type="entry name" value="F-box"/>
    <property type="match status" value="1"/>
</dbReference>
<dbReference type="FunCoup" id="Q9N5E7">
    <property type="interactions" value="869"/>
</dbReference>
<dbReference type="IntAct" id="Q9N5E7">
    <property type="interactions" value="1"/>
</dbReference>
<dbReference type="PANTHER" id="PTHR21503:SF8">
    <property type="entry name" value="F-BOX ASSOCIATED DOMAIN-CONTAINING PROTEIN-RELATED"/>
    <property type="match status" value="1"/>
</dbReference>
<dbReference type="OMA" id="WGNISAL"/>
<dbReference type="PhylomeDB" id="Q9N5E7"/>
<name>Q9N5E7_CAEEL</name>
<dbReference type="PaxDb" id="6239-T02H6.5"/>
<dbReference type="InParanoid" id="Q9N5E7"/>
<dbReference type="OrthoDB" id="5776267at2759"/>
<reference evidence="2 3" key="1">
    <citation type="journal article" date="1998" name="Science">
        <title>Genome sequence of the nematode C. elegans: a platform for investigating biology.</title>
        <authorList>
            <consortium name="The C. elegans sequencing consortium"/>
            <person name="Sulson J.E."/>
            <person name="Waterston R."/>
        </authorList>
    </citation>
    <scope>NUCLEOTIDE SEQUENCE [LARGE SCALE GENOMIC DNA]</scope>
    <source>
        <strain evidence="2 3">Bristol N2</strain>
    </source>
</reference>
<dbReference type="PANTHER" id="PTHR21503">
    <property type="entry name" value="F-BOX-CONTAINING HYPOTHETICAL PROTEIN C.ELEGANS"/>
    <property type="match status" value="1"/>
</dbReference>
<dbReference type="eggNOG" id="ENOG502TJT8">
    <property type="taxonomic scope" value="Eukaryota"/>
</dbReference>
<accession>Q9N5E7</accession>
<dbReference type="RefSeq" id="NP_493792.1">
    <property type="nucleotide sequence ID" value="NM_061391.3"/>
</dbReference>
<dbReference type="GeneID" id="173458"/>
<feature type="domain" description="F-box" evidence="1">
    <location>
        <begin position="17"/>
        <end position="65"/>
    </location>
</feature>
<dbReference type="Bgee" id="WBGene00020175">
    <property type="expression patterns" value="Expressed in embryo and 1 other cell type or tissue"/>
</dbReference>
<dbReference type="Pfam" id="PF07735">
    <property type="entry name" value="FBA_2"/>
    <property type="match status" value="1"/>
</dbReference>
<dbReference type="UCSC" id="T02H6.5">
    <property type="organism name" value="c. elegans"/>
</dbReference>
<dbReference type="AGR" id="WB:WBGene00020175"/>
<dbReference type="Proteomes" id="UP000001940">
    <property type="component" value="Chromosome II"/>
</dbReference>
<dbReference type="KEGG" id="cel:CELE_T02H6.5"/>
<gene>
    <name evidence="2" type="ORF">CELE_T02H6.5</name>
    <name evidence="2 4" type="ORF">T02H6.5</name>
</gene>
<proteinExistence type="predicted"/>
<evidence type="ECO:0000313" key="4">
    <source>
        <dbReference type="WormBase" id="T02H6.5"/>
    </source>
</evidence>
<keyword evidence="3" id="KW-1185">Reference proteome</keyword>
<evidence type="ECO:0000313" key="2">
    <source>
        <dbReference type="EMBL" id="CCD73576.1"/>
    </source>
</evidence>
<dbReference type="AlphaFoldDB" id="Q9N5E7"/>
<dbReference type="PROSITE" id="PS50181">
    <property type="entry name" value="FBOX"/>
    <property type="match status" value="1"/>
</dbReference>
<dbReference type="CTD" id="173458"/>
<dbReference type="WormBase" id="T02H6.5">
    <property type="protein sequence ID" value="CE21141"/>
    <property type="gene ID" value="WBGene00020175"/>
</dbReference>
<protein>
    <submittedName>
        <fullName evidence="2">F-box domain-containing protein</fullName>
    </submittedName>
</protein>
<dbReference type="HOGENOM" id="CLU_049370_1_0_1"/>
<sequence length="361" mass="42762">MAISKLFFAYFHKNEKPFKMLCLPLLPLKNVINQMSFESVWRLSKTSRKMYEKIKNVKKSIYKIVIDNRFEYNIIYPRFKTRILRFEKKSDFVSVYNEMGTNKEITASVYLKFSVDFWIELFYKLDKRGPGKLRSSVYKLNHLKKRLKYLNRFDELFSIKHVDLVIDKYKLFGDSISHPLFQKCDYMEIVGNTSYISNNEMNFVLNNFKLKNGLLTNCLIAEDFDVTAMQQIPRLVIFNAQHITVEDLIKMDCETIKLCYHQFKPRHINQLLHHWLSGEMPKLRRFRLNFYCDTTWIGVVLSGIEHSKWDGQRRAKFFRDGIESIDCGNGFDIERNDGLLATFSSLEDSIDFVVWGNISAL</sequence>
<dbReference type="STRING" id="6239.T02H6.5.1"/>
<evidence type="ECO:0000313" key="3">
    <source>
        <dbReference type="Proteomes" id="UP000001940"/>
    </source>
</evidence>
<dbReference type="InterPro" id="IPR012885">
    <property type="entry name" value="F-box_Sdz-33"/>
</dbReference>
<dbReference type="EMBL" id="BX284602">
    <property type="protein sequence ID" value="CCD73576.1"/>
    <property type="molecule type" value="Genomic_DNA"/>
</dbReference>
<evidence type="ECO:0000259" key="1">
    <source>
        <dbReference type="PROSITE" id="PS50181"/>
    </source>
</evidence>
<dbReference type="InterPro" id="IPR001810">
    <property type="entry name" value="F-box_dom"/>
</dbReference>
<organism evidence="2 3">
    <name type="scientific">Caenorhabditis elegans</name>
    <dbReference type="NCBI Taxonomy" id="6239"/>
    <lineage>
        <taxon>Eukaryota</taxon>
        <taxon>Metazoa</taxon>
        <taxon>Ecdysozoa</taxon>
        <taxon>Nematoda</taxon>
        <taxon>Chromadorea</taxon>
        <taxon>Rhabditida</taxon>
        <taxon>Rhabditina</taxon>
        <taxon>Rhabditomorpha</taxon>
        <taxon>Rhabditoidea</taxon>
        <taxon>Rhabditidae</taxon>
        <taxon>Peloderinae</taxon>
        <taxon>Caenorhabditis</taxon>
    </lineage>
</organism>